<dbReference type="SUPFAM" id="SSF51735">
    <property type="entry name" value="NAD(P)-binding Rossmann-fold domains"/>
    <property type="match status" value="1"/>
</dbReference>
<feature type="domain" description="Enoyl reductase (ER)" evidence="1">
    <location>
        <begin position="8"/>
        <end position="320"/>
    </location>
</feature>
<dbReference type="Gene3D" id="3.90.180.10">
    <property type="entry name" value="Medium-chain alcohol dehydrogenases, catalytic domain"/>
    <property type="match status" value="1"/>
</dbReference>
<dbReference type="Pfam" id="PF13602">
    <property type="entry name" value="ADH_zinc_N_2"/>
    <property type="match status" value="1"/>
</dbReference>
<evidence type="ECO:0000313" key="3">
    <source>
        <dbReference type="Proteomes" id="UP001316803"/>
    </source>
</evidence>
<dbReference type="SUPFAM" id="SSF50129">
    <property type="entry name" value="GroES-like"/>
    <property type="match status" value="1"/>
</dbReference>
<dbReference type="SMART" id="SM00829">
    <property type="entry name" value="PKS_ER"/>
    <property type="match status" value="1"/>
</dbReference>
<evidence type="ECO:0000313" key="2">
    <source>
        <dbReference type="EMBL" id="KAK5955954.1"/>
    </source>
</evidence>
<dbReference type="Pfam" id="PF08240">
    <property type="entry name" value="ADH_N"/>
    <property type="match status" value="1"/>
</dbReference>
<dbReference type="AlphaFoldDB" id="A0AAN8I7I5"/>
<comment type="caution">
    <text evidence="2">The sequence shown here is derived from an EMBL/GenBank/DDBJ whole genome shotgun (WGS) entry which is preliminary data.</text>
</comment>
<dbReference type="CDD" id="cd05289">
    <property type="entry name" value="MDR_like_2"/>
    <property type="match status" value="1"/>
</dbReference>
<dbReference type="PANTHER" id="PTHR44013:SF5">
    <property type="entry name" value="OXIDOREDUCTASE, PUTATIVE (AFU_ORTHOLOGUE AFUA_5G01290)-RELATED"/>
    <property type="match status" value="1"/>
</dbReference>
<dbReference type="InterPro" id="IPR036291">
    <property type="entry name" value="NAD(P)-bd_dom_sf"/>
</dbReference>
<dbReference type="Proteomes" id="UP001316803">
    <property type="component" value="Unassembled WGS sequence"/>
</dbReference>
<dbReference type="InterPro" id="IPR013154">
    <property type="entry name" value="ADH-like_N"/>
</dbReference>
<dbReference type="EMBL" id="JAKLMC020000005">
    <property type="protein sequence ID" value="KAK5955954.1"/>
    <property type="molecule type" value="Genomic_DNA"/>
</dbReference>
<organism evidence="2 3">
    <name type="scientific">Knufia fluminis</name>
    <dbReference type="NCBI Taxonomy" id="191047"/>
    <lineage>
        <taxon>Eukaryota</taxon>
        <taxon>Fungi</taxon>
        <taxon>Dikarya</taxon>
        <taxon>Ascomycota</taxon>
        <taxon>Pezizomycotina</taxon>
        <taxon>Eurotiomycetes</taxon>
        <taxon>Chaetothyriomycetidae</taxon>
        <taxon>Chaetothyriales</taxon>
        <taxon>Trichomeriaceae</taxon>
        <taxon>Knufia</taxon>
    </lineage>
</organism>
<evidence type="ECO:0000259" key="1">
    <source>
        <dbReference type="SMART" id="SM00829"/>
    </source>
</evidence>
<protein>
    <recommendedName>
        <fullName evidence="1">Enoyl reductase (ER) domain-containing protein</fullName>
    </recommendedName>
</protein>
<sequence length="327" mass="35617">MKALIHNQSMGTLKLDESAPLPTTNNGEHLIKVDAAAITTGELLWPRPAELNESVPGVEAAGTVVTALSTSQFKPGDQVYFRTQYPRAGSAREYSIGLESEMAIRPSNVSAEEAAAVPVSALTAWQALLTKIDLNSLLDGQNGSQPNRRLRVFINGASGGVGLFLTQLAHLAGCQVVGTSTNEKLVREMGADEVINYKSTSITEWRKSHDARFDLILDLVGGHSLDEAWHLADEHGTVLTFVPPADMQWKFDLDRPAGISETVSGKFFLMQTNGKHLQQITRLIEDGRLRPTVDSVHRMDDYRQAFDRAFSGRAVGKVVLQVRAGVS</sequence>
<proteinExistence type="predicted"/>
<dbReference type="InterPro" id="IPR020843">
    <property type="entry name" value="ER"/>
</dbReference>
<dbReference type="PANTHER" id="PTHR44013">
    <property type="entry name" value="ZINC-TYPE ALCOHOL DEHYDROGENASE-LIKE PROTEIN C16A3.02C"/>
    <property type="match status" value="1"/>
</dbReference>
<reference evidence="2 3" key="1">
    <citation type="submission" date="2022-12" db="EMBL/GenBank/DDBJ databases">
        <title>Genomic features and morphological characterization of a novel Knufia sp. strain isolated from spacecraft assembly facility.</title>
        <authorList>
            <person name="Teixeira M."/>
            <person name="Chander A.M."/>
            <person name="Stajich J.E."/>
            <person name="Venkateswaran K."/>
        </authorList>
    </citation>
    <scope>NUCLEOTIDE SEQUENCE [LARGE SCALE GENOMIC DNA]</scope>
    <source>
        <strain evidence="2 3">FJI-L2-BK-P2</strain>
    </source>
</reference>
<keyword evidence="3" id="KW-1185">Reference proteome</keyword>
<dbReference type="InterPro" id="IPR052733">
    <property type="entry name" value="Chloroplast_QOR"/>
</dbReference>
<dbReference type="GO" id="GO:0016491">
    <property type="term" value="F:oxidoreductase activity"/>
    <property type="evidence" value="ECO:0007669"/>
    <property type="project" value="InterPro"/>
</dbReference>
<accession>A0AAN8I7I5</accession>
<name>A0AAN8I7I5_9EURO</name>
<dbReference type="InterPro" id="IPR011032">
    <property type="entry name" value="GroES-like_sf"/>
</dbReference>
<gene>
    <name evidence="2" type="ORF">OHC33_002527</name>
</gene>
<dbReference type="Gene3D" id="3.40.50.720">
    <property type="entry name" value="NAD(P)-binding Rossmann-like Domain"/>
    <property type="match status" value="1"/>
</dbReference>